<evidence type="ECO:0000259" key="5">
    <source>
        <dbReference type="PROSITE" id="PS50937"/>
    </source>
</evidence>
<organism evidence="7 8">
    <name type="scientific">Geodia barretti</name>
    <name type="common">Barrett's horny sponge</name>
    <dbReference type="NCBI Taxonomy" id="519541"/>
    <lineage>
        <taxon>Eukaryota</taxon>
        <taxon>Metazoa</taxon>
        <taxon>Porifera</taxon>
        <taxon>Demospongiae</taxon>
        <taxon>Heteroscleromorpha</taxon>
        <taxon>Tetractinellida</taxon>
        <taxon>Astrophorina</taxon>
        <taxon>Geodiidae</taxon>
        <taxon>Geodia</taxon>
    </lineage>
</organism>
<dbReference type="InterPro" id="IPR009061">
    <property type="entry name" value="DNA-bd_dom_put_sf"/>
</dbReference>
<dbReference type="PROSITE" id="PS50937">
    <property type="entry name" value="HTH_MERR_2"/>
    <property type="match status" value="1"/>
</dbReference>
<dbReference type="InterPro" id="IPR036162">
    <property type="entry name" value="Resolvase-like_N_sf"/>
</dbReference>
<dbReference type="PANTHER" id="PTHR36172">
    <property type="match status" value="1"/>
</dbReference>
<dbReference type="Gene3D" id="1.10.1660.10">
    <property type="match status" value="1"/>
</dbReference>
<evidence type="ECO:0000256" key="3">
    <source>
        <dbReference type="ARBA" id="ARBA00023172"/>
    </source>
</evidence>
<dbReference type="Gene3D" id="1.10.287.2170">
    <property type="match status" value="1"/>
</dbReference>
<dbReference type="Pfam" id="PF00239">
    <property type="entry name" value="Resolvase"/>
    <property type="match status" value="1"/>
</dbReference>
<feature type="domain" description="HTH merR-type" evidence="5">
    <location>
        <begin position="1"/>
        <end position="31"/>
    </location>
</feature>
<keyword evidence="1" id="KW-0229">DNA integration</keyword>
<dbReference type="GO" id="GO:0006355">
    <property type="term" value="P:regulation of DNA-templated transcription"/>
    <property type="evidence" value="ECO:0007669"/>
    <property type="project" value="InterPro"/>
</dbReference>
<dbReference type="NCBIfam" id="NF033518">
    <property type="entry name" value="transpos_IS607"/>
    <property type="match status" value="1"/>
</dbReference>
<proteinExistence type="predicted"/>
<dbReference type="InterPro" id="IPR006118">
    <property type="entry name" value="Recombinase_CS"/>
</dbReference>
<dbReference type="AlphaFoldDB" id="A0AA35U0Z4"/>
<reference evidence="7" key="1">
    <citation type="submission" date="2023-03" db="EMBL/GenBank/DDBJ databases">
        <authorList>
            <person name="Steffen K."/>
            <person name="Cardenas P."/>
        </authorList>
    </citation>
    <scope>NUCLEOTIDE SEQUENCE</scope>
</reference>
<evidence type="ECO:0000313" key="7">
    <source>
        <dbReference type="EMBL" id="CAI8056692.1"/>
    </source>
</evidence>
<dbReference type="PANTHER" id="PTHR36172:SF1">
    <property type="entry name" value="RESOLVASE-RELATED"/>
    <property type="match status" value="1"/>
</dbReference>
<dbReference type="InterPro" id="IPR000551">
    <property type="entry name" value="MerR-type_HTH_dom"/>
</dbReference>
<sequence length="201" mass="22491">MLGLHPQTLRRYANEGKIPHYRNSAGQRLYDVDAYLRGASRPNIVCYCRVSSAQQRGDLQRQVAQMRELYPDAEIVTDVAGGLNWQRKGLLSILERLHRGDKLDVVVAHRDRLARFGFELIEWLVVQNGGAVLVLNQSDASPESELTEDLLAILHTFSCRMHGLRRYRAAIAQDPGLPEPTAEGHDSNLAGREPMGLQPDG</sequence>
<accession>A0AA35U0Z4</accession>
<evidence type="ECO:0000259" key="6">
    <source>
        <dbReference type="PROSITE" id="PS51736"/>
    </source>
</evidence>
<evidence type="ECO:0000313" key="8">
    <source>
        <dbReference type="Proteomes" id="UP001174909"/>
    </source>
</evidence>
<feature type="region of interest" description="Disordered" evidence="4">
    <location>
        <begin position="175"/>
        <end position="201"/>
    </location>
</feature>
<dbReference type="PROSITE" id="PS00397">
    <property type="entry name" value="RECOMBINASES_1"/>
    <property type="match status" value="1"/>
</dbReference>
<gene>
    <name evidence="7" type="ORF">GBAR_LOCUS30888</name>
</gene>
<evidence type="ECO:0000256" key="1">
    <source>
        <dbReference type="ARBA" id="ARBA00022908"/>
    </source>
</evidence>
<keyword evidence="8" id="KW-1185">Reference proteome</keyword>
<comment type="caution">
    <text evidence="7">The sequence shown here is derived from an EMBL/GenBank/DDBJ whole genome shotgun (WGS) entry which is preliminary data.</text>
</comment>
<name>A0AA35U0Z4_GEOBA</name>
<evidence type="ECO:0000256" key="2">
    <source>
        <dbReference type="ARBA" id="ARBA00023125"/>
    </source>
</evidence>
<dbReference type="SMART" id="SM00857">
    <property type="entry name" value="Resolvase"/>
    <property type="match status" value="1"/>
</dbReference>
<protein>
    <submittedName>
        <fullName evidence="7">Resolvase R771</fullName>
    </submittedName>
</protein>
<feature type="domain" description="Resolvase/invertase-type recombinase catalytic" evidence="6">
    <location>
        <begin position="43"/>
        <end position="184"/>
    </location>
</feature>
<dbReference type="PROSITE" id="PS51736">
    <property type="entry name" value="RECOMBINASES_3"/>
    <property type="match status" value="1"/>
</dbReference>
<dbReference type="SUPFAM" id="SSF46955">
    <property type="entry name" value="Putative DNA-binding domain"/>
    <property type="match status" value="1"/>
</dbReference>
<dbReference type="EMBL" id="CASHTH010004387">
    <property type="protein sequence ID" value="CAI8056692.1"/>
    <property type="molecule type" value="Genomic_DNA"/>
</dbReference>
<dbReference type="InterPro" id="IPR051491">
    <property type="entry name" value="Recombinase/Transposase-rel"/>
</dbReference>
<dbReference type="SUPFAM" id="SSF53041">
    <property type="entry name" value="Resolvase-like"/>
    <property type="match status" value="1"/>
</dbReference>
<dbReference type="Gene3D" id="3.40.50.1390">
    <property type="entry name" value="Resolvase, N-terminal catalytic domain"/>
    <property type="match status" value="1"/>
</dbReference>
<dbReference type="InterPro" id="IPR006119">
    <property type="entry name" value="Resolv_N"/>
</dbReference>
<dbReference type="Proteomes" id="UP001174909">
    <property type="component" value="Unassembled WGS sequence"/>
</dbReference>
<dbReference type="InterPro" id="IPR048046">
    <property type="entry name" value="Transpos_IS607"/>
</dbReference>
<dbReference type="GO" id="GO:0003677">
    <property type="term" value="F:DNA binding"/>
    <property type="evidence" value="ECO:0007669"/>
    <property type="project" value="UniProtKB-KW"/>
</dbReference>
<evidence type="ECO:0000256" key="4">
    <source>
        <dbReference type="SAM" id="MobiDB-lite"/>
    </source>
</evidence>
<keyword evidence="3" id="KW-0233">DNA recombination</keyword>
<dbReference type="GO" id="GO:0000150">
    <property type="term" value="F:DNA strand exchange activity"/>
    <property type="evidence" value="ECO:0007669"/>
    <property type="project" value="InterPro"/>
</dbReference>
<dbReference type="GO" id="GO:0015074">
    <property type="term" value="P:DNA integration"/>
    <property type="evidence" value="ECO:0007669"/>
    <property type="project" value="UniProtKB-KW"/>
</dbReference>
<keyword evidence="2" id="KW-0238">DNA-binding</keyword>
<dbReference type="Pfam" id="PF00376">
    <property type="entry name" value="MerR"/>
    <property type="match status" value="1"/>
</dbReference>